<evidence type="ECO:0000313" key="3">
    <source>
        <dbReference type="Proteomes" id="UP000799753"/>
    </source>
</evidence>
<evidence type="ECO:0000313" key="2">
    <source>
        <dbReference type="EMBL" id="KAF2646632.1"/>
    </source>
</evidence>
<organism evidence="2 3">
    <name type="scientific">Massarina eburnea CBS 473.64</name>
    <dbReference type="NCBI Taxonomy" id="1395130"/>
    <lineage>
        <taxon>Eukaryota</taxon>
        <taxon>Fungi</taxon>
        <taxon>Dikarya</taxon>
        <taxon>Ascomycota</taxon>
        <taxon>Pezizomycotina</taxon>
        <taxon>Dothideomycetes</taxon>
        <taxon>Pleosporomycetidae</taxon>
        <taxon>Pleosporales</taxon>
        <taxon>Massarineae</taxon>
        <taxon>Massarinaceae</taxon>
        <taxon>Massarina</taxon>
    </lineage>
</organism>
<feature type="non-terminal residue" evidence="2">
    <location>
        <position position="1"/>
    </location>
</feature>
<feature type="region of interest" description="Disordered" evidence="1">
    <location>
        <begin position="14"/>
        <end position="68"/>
    </location>
</feature>
<feature type="region of interest" description="Disordered" evidence="1">
    <location>
        <begin position="80"/>
        <end position="102"/>
    </location>
</feature>
<accession>A0A6A6SH21</accession>
<dbReference type="EMBL" id="MU006776">
    <property type="protein sequence ID" value="KAF2646632.1"/>
    <property type="molecule type" value="Genomic_DNA"/>
</dbReference>
<reference evidence="2" key="1">
    <citation type="journal article" date="2020" name="Stud. Mycol.">
        <title>101 Dothideomycetes genomes: a test case for predicting lifestyles and emergence of pathogens.</title>
        <authorList>
            <person name="Haridas S."/>
            <person name="Albert R."/>
            <person name="Binder M."/>
            <person name="Bloem J."/>
            <person name="Labutti K."/>
            <person name="Salamov A."/>
            <person name="Andreopoulos B."/>
            <person name="Baker S."/>
            <person name="Barry K."/>
            <person name="Bills G."/>
            <person name="Bluhm B."/>
            <person name="Cannon C."/>
            <person name="Castanera R."/>
            <person name="Culley D."/>
            <person name="Daum C."/>
            <person name="Ezra D."/>
            <person name="Gonzalez J."/>
            <person name="Henrissat B."/>
            <person name="Kuo A."/>
            <person name="Liang C."/>
            <person name="Lipzen A."/>
            <person name="Lutzoni F."/>
            <person name="Magnuson J."/>
            <person name="Mondo S."/>
            <person name="Nolan M."/>
            <person name="Ohm R."/>
            <person name="Pangilinan J."/>
            <person name="Park H.-J."/>
            <person name="Ramirez L."/>
            <person name="Alfaro M."/>
            <person name="Sun H."/>
            <person name="Tritt A."/>
            <person name="Yoshinaga Y."/>
            <person name="Zwiers L.-H."/>
            <person name="Turgeon B."/>
            <person name="Goodwin S."/>
            <person name="Spatafora J."/>
            <person name="Crous P."/>
            <person name="Grigoriev I."/>
        </authorList>
    </citation>
    <scope>NUCLEOTIDE SEQUENCE</scope>
    <source>
        <strain evidence="2">CBS 473.64</strain>
    </source>
</reference>
<protein>
    <submittedName>
        <fullName evidence="2">Uncharacterized protein</fullName>
    </submittedName>
</protein>
<feature type="compositionally biased region" description="Polar residues" evidence="1">
    <location>
        <begin position="35"/>
        <end position="45"/>
    </location>
</feature>
<proteinExistence type="predicted"/>
<sequence length="264" mass="29548">HIFAHSLIYQSIAHPARHSPAANDLSHPSRPRKATTPSNMDQNSAAPRATDEDTEWSFSDASEHEASSKLLRDALPTELQSSSLQQERDGYMPTPMPSPRPTARVLDIESKPLLRPSWSGAMNYGTFPSPDSEPESMRRDDTPMEIDDIPPLSLSPSFSETDTHRYSSHGLLDTCSGSNDDVLPSPPLDDCEDPYELAIKRKAKYMIAPTLLRNVRAASSSMCKRSYCQMSTDQESENRPALKLRSTYSPFLVTMFRRMQCKAR</sequence>
<feature type="region of interest" description="Disordered" evidence="1">
    <location>
        <begin position="117"/>
        <end position="139"/>
    </location>
</feature>
<keyword evidence="3" id="KW-1185">Reference proteome</keyword>
<dbReference type="AlphaFoldDB" id="A0A6A6SH21"/>
<name>A0A6A6SH21_9PLEO</name>
<evidence type="ECO:0000256" key="1">
    <source>
        <dbReference type="SAM" id="MobiDB-lite"/>
    </source>
</evidence>
<dbReference type="Proteomes" id="UP000799753">
    <property type="component" value="Unassembled WGS sequence"/>
</dbReference>
<gene>
    <name evidence="2" type="ORF">P280DRAFT_525502</name>
</gene>